<protein>
    <recommendedName>
        <fullName evidence="3">NinB protein</fullName>
    </recommendedName>
</protein>
<evidence type="ECO:0000313" key="2">
    <source>
        <dbReference type="Proteomes" id="UP000199420"/>
    </source>
</evidence>
<dbReference type="AlphaFoldDB" id="A0A1H6ZPG9"/>
<dbReference type="Proteomes" id="UP000199420">
    <property type="component" value="Unassembled WGS sequence"/>
</dbReference>
<dbReference type="OrthoDB" id="5956424at2"/>
<name>A0A1H6ZPG9_9GAMM</name>
<dbReference type="SUPFAM" id="SSF103370">
    <property type="entry name" value="NinB"/>
    <property type="match status" value="1"/>
</dbReference>
<dbReference type="EMBL" id="FNYC01000012">
    <property type="protein sequence ID" value="SEJ55393.1"/>
    <property type="molecule type" value="Genomic_DNA"/>
</dbReference>
<organism evidence="1 2">
    <name type="scientific">Frateuria terrea</name>
    <dbReference type="NCBI Taxonomy" id="529704"/>
    <lineage>
        <taxon>Bacteria</taxon>
        <taxon>Pseudomonadati</taxon>
        <taxon>Pseudomonadota</taxon>
        <taxon>Gammaproteobacteria</taxon>
        <taxon>Lysobacterales</taxon>
        <taxon>Rhodanobacteraceae</taxon>
        <taxon>Frateuria</taxon>
    </lineage>
</organism>
<accession>A0A1H6ZPG9</accession>
<evidence type="ECO:0000313" key="1">
    <source>
        <dbReference type="EMBL" id="SEJ55393.1"/>
    </source>
</evidence>
<dbReference type="RefSeq" id="WP_091336812.1">
    <property type="nucleotide sequence ID" value="NZ_FNYC01000012.1"/>
</dbReference>
<dbReference type="STRING" id="529704.SAMN02927913_2194"/>
<dbReference type="Gene3D" id="1.10.3790.10">
    <property type="entry name" value="NinB"/>
    <property type="match status" value="1"/>
</dbReference>
<reference evidence="1 2" key="1">
    <citation type="submission" date="2016-10" db="EMBL/GenBank/DDBJ databases">
        <authorList>
            <person name="de Groot N.N."/>
        </authorList>
    </citation>
    <scope>NUCLEOTIDE SEQUENCE [LARGE SCALE GENOMIC DNA]</scope>
    <source>
        <strain evidence="1 2">DSM 26515</strain>
    </source>
</reference>
<proteinExistence type="predicted"/>
<dbReference type="InterPro" id="IPR036619">
    <property type="entry name" value="NinB_sf"/>
</dbReference>
<sequence length="148" mass="16811">MQRYQLNANGPERPQVLANAHAFLDRLPANKSWRIEVKEARKERSGDQNAALWGVAYPALTDATGYDPDELHDAFCRKFFGEVEREVMGQIVSRPRRTTTTNEQGDRDVIDAATFARFYDMVQRIGAEAGVDVPSPDPMWGQRERWAA</sequence>
<keyword evidence="2" id="KW-1185">Reference proteome</keyword>
<gene>
    <name evidence="1" type="ORF">SAMN04487997_0196</name>
</gene>
<evidence type="ECO:0008006" key="3">
    <source>
        <dbReference type="Google" id="ProtNLM"/>
    </source>
</evidence>